<dbReference type="PANTHER" id="PTHR47338">
    <property type="entry name" value="ZN(II)2CYS6 TRANSCRIPTION FACTOR (EUROFUNG)-RELATED"/>
    <property type="match status" value="1"/>
</dbReference>
<reference evidence="7 8" key="1">
    <citation type="journal article" date="2016" name="Nat. Commun.">
        <title>Ectomycorrhizal ecology is imprinted in the genome of the dominant symbiotic fungus Cenococcum geophilum.</title>
        <authorList>
            <consortium name="DOE Joint Genome Institute"/>
            <person name="Peter M."/>
            <person name="Kohler A."/>
            <person name="Ohm R.A."/>
            <person name="Kuo A."/>
            <person name="Krutzmann J."/>
            <person name="Morin E."/>
            <person name="Arend M."/>
            <person name="Barry K.W."/>
            <person name="Binder M."/>
            <person name="Choi C."/>
            <person name="Clum A."/>
            <person name="Copeland A."/>
            <person name="Grisel N."/>
            <person name="Haridas S."/>
            <person name="Kipfer T."/>
            <person name="LaButti K."/>
            <person name="Lindquist E."/>
            <person name="Lipzen A."/>
            <person name="Maire R."/>
            <person name="Meier B."/>
            <person name="Mihaltcheva S."/>
            <person name="Molinier V."/>
            <person name="Murat C."/>
            <person name="Poggeler S."/>
            <person name="Quandt C.A."/>
            <person name="Sperisen C."/>
            <person name="Tritt A."/>
            <person name="Tisserant E."/>
            <person name="Crous P.W."/>
            <person name="Henrissat B."/>
            <person name="Nehls U."/>
            <person name="Egli S."/>
            <person name="Spatafora J.W."/>
            <person name="Grigoriev I.V."/>
            <person name="Martin F.M."/>
        </authorList>
    </citation>
    <scope>NUCLEOTIDE SEQUENCE [LARGE SCALE GENOMIC DNA]</scope>
    <source>
        <strain evidence="7 8">CBS 207.34</strain>
    </source>
</reference>
<evidence type="ECO:0000256" key="4">
    <source>
        <dbReference type="ARBA" id="ARBA00023163"/>
    </source>
</evidence>
<keyword evidence="4" id="KW-0804">Transcription</keyword>
<dbReference type="GO" id="GO:0000981">
    <property type="term" value="F:DNA-binding transcription factor activity, RNA polymerase II-specific"/>
    <property type="evidence" value="ECO:0007669"/>
    <property type="project" value="InterPro"/>
</dbReference>
<proteinExistence type="predicted"/>
<dbReference type="CDD" id="cd12148">
    <property type="entry name" value="fungal_TF_MHR"/>
    <property type="match status" value="1"/>
</dbReference>
<name>A0A8E2FC04_9PEZI</name>
<evidence type="ECO:0000313" key="8">
    <source>
        <dbReference type="Proteomes" id="UP000250140"/>
    </source>
</evidence>
<evidence type="ECO:0000256" key="3">
    <source>
        <dbReference type="ARBA" id="ARBA00023015"/>
    </source>
</evidence>
<feature type="domain" description="Xylanolytic transcriptional activator regulatory" evidence="6">
    <location>
        <begin position="243"/>
        <end position="325"/>
    </location>
</feature>
<dbReference type="GO" id="GO:0005634">
    <property type="term" value="C:nucleus"/>
    <property type="evidence" value="ECO:0007669"/>
    <property type="project" value="UniProtKB-SubCell"/>
</dbReference>
<gene>
    <name evidence="7" type="ORF">AOQ84DRAFT_384756</name>
</gene>
<dbReference type="PANTHER" id="PTHR47338:SF10">
    <property type="entry name" value="TRANSCRIPTION FACTOR DOMAIN-CONTAINING PROTEIN-RELATED"/>
    <property type="match status" value="1"/>
</dbReference>
<keyword evidence="3" id="KW-0805">Transcription regulation</keyword>
<dbReference type="GO" id="GO:0003677">
    <property type="term" value="F:DNA binding"/>
    <property type="evidence" value="ECO:0007669"/>
    <property type="project" value="InterPro"/>
</dbReference>
<evidence type="ECO:0000256" key="1">
    <source>
        <dbReference type="ARBA" id="ARBA00004123"/>
    </source>
</evidence>
<keyword evidence="5" id="KW-0539">Nucleus</keyword>
<keyword evidence="8" id="KW-1185">Reference proteome</keyword>
<accession>A0A8E2FC04</accession>
<dbReference type="InterPro" id="IPR050815">
    <property type="entry name" value="TF_fung"/>
</dbReference>
<evidence type="ECO:0000256" key="2">
    <source>
        <dbReference type="ARBA" id="ARBA00022723"/>
    </source>
</evidence>
<evidence type="ECO:0000256" key="5">
    <source>
        <dbReference type="ARBA" id="ARBA00023242"/>
    </source>
</evidence>
<dbReference type="AlphaFoldDB" id="A0A8E2FC04"/>
<dbReference type="Pfam" id="PF04082">
    <property type="entry name" value="Fungal_trans"/>
    <property type="match status" value="1"/>
</dbReference>
<dbReference type="GO" id="GO:0006351">
    <property type="term" value="P:DNA-templated transcription"/>
    <property type="evidence" value="ECO:0007669"/>
    <property type="project" value="InterPro"/>
</dbReference>
<comment type="subcellular location">
    <subcellularLocation>
        <location evidence="1">Nucleus</location>
    </subcellularLocation>
</comment>
<dbReference type="OrthoDB" id="2943660at2759"/>
<dbReference type="EMBL" id="KV748581">
    <property type="protein sequence ID" value="OCL14386.1"/>
    <property type="molecule type" value="Genomic_DNA"/>
</dbReference>
<sequence length="605" mass="68924">MHVRSDVTASSEIHNSESEWRLNSTTVFPMLQPSENNSRGLLHQVQLREDLTRSFTASSLSDFPPTTHFMPGIDGQSQGTPLLPNTQYTPAPDGLQNLGFSRDFSSLIDIPWQPSASNNFAASTSVELPYLSLPLNHQLIELFELFFLHFYPLLPCFHKTTLLDEVKSQEIQKQAPFLVYAIISMTAKFHPDPTIQACRDEWFNQAKALYELTQRDTLPGLRVIQAGICIVFHASTLGQFSPAWLSLGKTWRQACALSLNRLDDETGGGLGLGPPPKSNLEREEYRRTLWSLFILDRSQCWPSGWPHGINDRQYLVNLPIEERKFQSVVMLTSDDAQSTPFNRNLSKLIASPCTRAGSVDLFQCLVKGYVILGRVVEHVHNLHNSPDDEEYCHESNYLDSQIIRFRLSLPRAATSILAAPTDDRLHVVWLNVMLNTVTILLHFRATVLKPSSLEAENSEENMHFAQCVAAARNTIQFIKDMSRISLDPLFNPLIGPDYYLLSCVLVIEWRQTGDDNVKSEIDMLDLFFDRLYEVYPFLGKKFKVGLRYDLQRDKDGLREMRKMGARGLLTDCSKWKRLLTQDGRIRQDAFPLTQIQDLEANMRLT</sequence>
<dbReference type="SMART" id="SM00906">
    <property type="entry name" value="Fungal_trans"/>
    <property type="match status" value="1"/>
</dbReference>
<evidence type="ECO:0000259" key="6">
    <source>
        <dbReference type="SMART" id="SM00906"/>
    </source>
</evidence>
<dbReference type="Proteomes" id="UP000250140">
    <property type="component" value="Unassembled WGS sequence"/>
</dbReference>
<evidence type="ECO:0000313" key="7">
    <source>
        <dbReference type="EMBL" id="OCL14386.1"/>
    </source>
</evidence>
<organism evidence="7 8">
    <name type="scientific">Glonium stellatum</name>
    <dbReference type="NCBI Taxonomy" id="574774"/>
    <lineage>
        <taxon>Eukaryota</taxon>
        <taxon>Fungi</taxon>
        <taxon>Dikarya</taxon>
        <taxon>Ascomycota</taxon>
        <taxon>Pezizomycotina</taxon>
        <taxon>Dothideomycetes</taxon>
        <taxon>Pleosporomycetidae</taxon>
        <taxon>Gloniales</taxon>
        <taxon>Gloniaceae</taxon>
        <taxon>Glonium</taxon>
    </lineage>
</organism>
<dbReference type="InterPro" id="IPR007219">
    <property type="entry name" value="XnlR_reg_dom"/>
</dbReference>
<dbReference type="GO" id="GO:0008270">
    <property type="term" value="F:zinc ion binding"/>
    <property type="evidence" value="ECO:0007669"/>
    <property type="project" value="InterPro"/>
</dbReference>
<keyword evidence="2" id="KW-0479">Metal-binding</keyword>
<protein>
    <recommendedName>
        <fullName evidence="6">Xylanolytic transcriptional activator regulatory domain-containing protein</fullName>
    </recommendedName>
</protein>